<organism evidence="2 3">
    <name type="scientific">Anser cygnoides</name>
    <name type="common">Swan goose</name>
    <dbReference type="NCBI Taxonomy" id="8845"/>
    <lineage>
        <taxon>Eukaryota</taxon>
        <taxon>Metazoa</taxon>
        <taxon>Chordata</taxon>
        <taxon>Craniata</taxon>
        <taxon>Vertebrata</taxon>
        <taxon>Euteleostomi</taxon>
        <taxon>Archelosauria</taxon>
        <taxon>Archosauria</taxon>
        <taxon>Dinosauria</taxon>
        <taxon>Saurischia</taxon>
        <taxon>Theropoda</taxon>
        <taxon>Coelurosauria</taxon>
        <taxon>Aves</taxon>
        <taxon>Neognathae</taxon>
        <taxon>Galloanserae</taxon>
        <taxon>Anseriformes</taxon>
        <taxon>Anatidae</taxon>
        <taxon>Anserinae</taxon>
        <taxon>Anser</taxon>
    </lineage>
</organism>
<dbReference type="PANTHER" id="PTHR47050">
    <property type="entry name" value="TETRATRICOPEPTIDE REPEAT PROTEIN 24"/>
    <property type="match status" value="1"/>
</dbReference>
<feature type="compositionally biased region" description="Basic and acidic residues" evidence="1">
    <location>
        <begin position="310"/>
        <end position="320"/>
    </location>
</feature>
<dbReference type="AlphaFoldDB" id="A0A8B9IR27"/>
<evidence type="ECO:0008006" key="4">
    <source>
        <dbReference type="Google" id="ProtNLM"/>
    </source>
</evidence>
<dbReference type="Gene3D" id="1.25.40.10">
    <property type="entry name" value="Tetratricopeptide repeat domain"/>
    <property type="match status" value="1"/>
</dbReference>
<dbReference type="InterPro" id="IPR024812">
    <property type="entry name" value="TPR_24"/>
</dbReference>
<sequence>MGCCYLGMREPARAARCFLEAARSYAVAESPEAAAVALSRASGSMLQSRRFGAAEIARILTWCRSLCDSIADPALRGKLYNEVGLGFSQLHVFSLASESFERALALCQGTLGRRGEAALLQNLGAARNALRSFSTALGLHRRAAALHGAVGNRRAQGQCFGNLAYAFSQLGNHEAAAENYLHALQAFRDSGDVQGQWQACEGLGAARFHLGNPQKAVRHYQEALTLLSHCPGTPRAAGERIVSQLTRALQHQLCLHRHPSRWGAPVPGHVRVAPGPPVLPAGAPQDLSPLQFCSVLPRASGTRLRGSEVSFREKVGDEPHQPALGAQPGIPGAAAPARDPAAEPQAPRRHPASSEEDEDGPSTPPGRRSQPHVNGHPNSTRPRPGGACRSKTRAPVPPAAVPTPRLTGHGEHKPRGPRSPER</sequence>
<dbReference type="Pfam" id="PF13181">
    <property type="entry name" value="TPR_8"/>
    <property type="match status" value="1"/>
</dbReference>
<evidence type="ECO:0000313" key="2">
    <source>
        <dbReference type="Ensembl" id="ENSACDP00005026071.1"/>
    </source>
</evidence>
<dbReference type="PANTHER" id="PTHR47050:SF2">
    <property type="entry name" value="TETRATRICOPEPTIDE REPEAT PROTEIN 24"/>
    <property type="match status" value="1"/>
</dbReference>
<dbReference type="SUPFAM" id="SSF48452">
    <property type="entry name" value="TPR-like"/>
    <property type="match status" value="1"/>
</dbReference>
<reference evidence="2" key="1">
    <citation type="submission" date="2025-08" db="UniProtKB">
        <authorList>
            <consortium name="Ensembl"/>
        </authorList>
    </citation>
    <scope>IDENTIFICATION</scope>
</reference>
<keyword evidence="3" id="KW-1185">Reference proteome</keyword>
<dbReference type="Ensembl" id="ENSACDT00005031094.1">
    <property type="protein sequence ID" value="ENSACDP00005026071.1"/>
    <property type="gene ID" value="ENSACDG00005018870.1"/>
</dbReference>
<name>A0A8B9IR27_ANSCY</name>
<dbReference type="SMART" id="SM00028">
    <property type="entry name" value="TPR"/>
    <property type="match status" value="4"/>
</dbReference>
<accession>A0A8B9IR27</accession>
<feature type="region of interest" description="Disordered" evidence="1">
    <location>
        <begin position="303"/>
        <end position="422"/>
    </location>
</feature>
<dbReference type="InterPro" id="IPR019734">
    <property type="entry name" value="TPR_rpt"/>
</dbReference>
<feature type="compositionally biased region" description="Basic and acidic residues" evidence="1">
    <location>
        <begin position="408"/>
        <end position="422"/>
    </location>
</feature>
<dbReference type="Proteomes" id="UP000694521">
    <property type="component" value="Unplaced"/>
</dbReference>
<feature type="compositionally biased region" description="Low complexity" evidence="1">
    <location>
        <begin position="321"/>
        <end position="345"/>
    </location>
</feature>
<proteinExistence type="predicted"/>
<reference evidence="2" key="2">
    <citation type="submission" date="2025-09" db="UniProtKB">
        <authorList>
            <consortium name="Ensembl"/>
        </authorList>
    </citation>
    <scope>IDENTIFICATION</scope>
</reference>
<evidence type="ECO:0000313" key="3">
    <source>
        <dbReference type="Proteomes" id="UP000694521"/>
    </source>
</evidence>
<protein>
    <recommendedName>
        <fullName evidence="4">Tetratricopeptide repeat protein 24</fullName>
    </recommendedName>
</protein>
<evidence type="ECO:0000256" key="1">
    <source>
        <dbReference type="SAM" id="MobiDB-lite"/>
    </source>
</evidence>
<dbReference type="InterPro" id="IPR011990">
    <property type="entry name" value="TPR-like_helical_dom_sf"/>
</dbReference>